<keyword evidence="2" id="KW-1133">Transmembrane helix</keyword>
<keyword evidence="4" id="KW-1185">Reference proteome</keyword>
<organism evidence="3 4">
    <name type="scientific">Chelativorans composti</name>
    <dbReference type="NCBI Taxonomy" id="768533"/>
    <lineage>
        <taxon>Bacteria</taxon>
        <taxon>Pseudomonadati</taxon>
        <taxon>Pseudomonadota</taxon>
        <taxon>Alphaproteobacteria</taxon>
        <taxon>Hyphomicrobiales</taxon>
        <taxon>Phyllobacteriaceae</taxon>
        <taxon>Chelativorans</taxon>
    </lineage>
</organism>
<dbReference type="SUPFAM" id="SSF58104">
    <property type="entry name" value="Methyl-accepting chemotaxis protein (MCP) signaling domain"/>
    <property type="match status" value="1"/>
</dbReference>
<name>A0ABW5DFW2_9HYPH</name>
<evidence type="ECO:0000313" key="3">
    <source>
        <dbReference type="EMBL" id="MFD2259819.1"/>
    </source>
</evidence>
<comment type="caution">
    <text evidence="3">The sequence shown here is derived from an EMBL/GenBank/DDBJ whole genome shotgun (WGS) entry which is preliminary data.</text>
</comment>
<reference evidence="4" key="1">
    <citation type="journal article" date="2019" name="Int. J. Syst. Evol. Microbiol.">
        <title>The Global Catalogue of Microorganisms (GCM) 10K type strain sequencing project: providing services to taxonomists for standard genome sequencing and annotation.</title>
        <authorList>
            <consortium name="The Broad Institute Genomics Platform"/>
            <consortium name="The Broad Institute Genome Sequencing Center for Infectious Disease"/>
            <person name="Wu L."/>
            <person name="Ma J."/>
        </authorList>
    </citation>
    <scope>NUCLEOTIDE SEQUENCE [LARGE SCALE GENOMIC DNA]</scope>
    <source>
        <strain evidence="4">KCTC 23707</strain>
    </source>
</reference>
<keyword evidence="2" id="KW-0812">Transmembrane</keyword>
<dbReference type="Proteomes" id="UP001597373">
    <property type="component" value="Unassembled WGS sequence"/>
</dbReference>
<feature type="transmembrane region" description="Helical" evidence="2">
    <location>
        <begin position="21"/>
        <end position="42"/>
    </location>
</feature>
<accession>A0ABW5DFW2</accession>
<dbReference type="NCBIfam" id="NF033914">
    <property type="entry name" value="antiphage_ZorA_1"/>
    <property type="match status" value="1"/>
</dbReference>
<evidence type="ECO:0000256" key="2">
    <source>
        <dbReference type="SAM" id="Phobius"/>
    </source>
</evidence>
<gene>
    <name evidence="3" type="primary">zorA</name>
    <name evidence="3" type="ORF">ACFSMZ_08575</name>
</gene>
<sequence>MPAEMEDSRGGKRIRWNPRGHILWQEKGSSVVAAILGVANVLVRDEAAPGIVALIIVALLLLGSAVFIFRVNQRRRAVNWLRKQIQSRADGKEFSQQIDIISAAIRSGSTNKYRRQLAAAWEEYRETLVPHEEGGEIILRNAVRPSVFLNAEDLRFGVGGWRIVPGLFVSVGLFLTFLGLIAALQTMSGGAEIDGEVMRRLLTVASAKFIMSLTGLFCSIVFTIELRVLYGWLEEALHELCSVIEQRLPYISLEALASEQLQAIREQREHFRLIGMELVAELGRPLREELPNAIRSSIGDAMAPIVERVSKMGAEGVGDMVAGLSDRLTESVGIALSEASQKISDASQRLSDLAGRLDQSSGRIGTEMENVTLQVAKAVEDLRAAVLNTAEVTGGTFNEGAEKLLSVMNRTLEGIRDNTADGARAMSEAANEMRKAAEAFKQEIEAAARVGTEAAQERMNQASQQVSTAIEGAGKDVAEVFTRTSAEIARVASGVSERAGAGLLAPLGEISNRLEALVRQLDEGAADLRRMADGVKAGADASEKAAATFNGAAGVLVSAVTPVKAVVDSMEGSIRQLSDSTQHTASTITRSAEATAQSAASALDAAREILQAEARAIENALEGVTHMLERLRGQGDRLDEMDVKLGQAFELYTQNVEKAVQGMFGHVRELQDRLNPALDTLREVVEQAEQFTPQSRRA</sequence>
<feature type="transmembrane region" description="Helical" evidence="2">
    <location>
        <begin position="48"/>
        <end position="69"/>
    </location>
</feature>
<keyword evidence="2" id="KW-0472">Membrane</keyword>
<dbReference type="EMBL" id="JBHUIR010000026">
    <property type="protein sequence ID" value="MFD2259819.1"/>
    <property type="molecule type" value="Genomic_DNA"/>
</dbReference>
<dbReference type="Gene3D" id="1.20.120.20">
    <property type="entry name" value="Apolipoprotein"/>
    <property type="match status" value="1"/>
</dbReference>
<evidence type="ECO:0000313" key="4">
    <source>
        <dbReference type="Proteomes" id="UP001597373"/>
    </source>
</evidence>
<protein>
    <submittedName>
        <fullName evidence="3">Anti-phage ZorAB system protein ZorA</fullName>
    </submittedName>
</protein>
<dbReference type="RefSeq" id="WP_345099641.1">
    <property type="nucleotide sequence ID" value="NZ_BAABGS010000068.1"/>
</dbReference>
<dbReference type="SUPFAM" id="SSF58113">
    <property type="entry name" value="Apolipoprotein A-I"/>
    <property type="match status" value="1"/>
</dbReference>
<feature type="coiled-coil region" evidence="1">
    <location>
        <begin position="423"/>
        <end position="450"/>
    </location>
</feature>
<proteinExistence type="predicted"/>
<evidence type="ECO:0000256" key="1">
    <source>
        <dbReference type="SAM" id="Coils"/>
    </source>
</evidence>
<feature type="transmembrane region" description="Helical" evidence="2">
    <location>
        <begin position="163"/>
        <end position="184"/>
    </location>
</feature>
<keyword evidence="1" id="KW-0175">Coiled coil</keyword>